<feature type="domain" description="RRM" evidence="7">
    <location>
        <begin position="261"/>
        <end position="338"/>
    </location>
</feature>
<evidence type="ECO:0000256" key="4">
    <source>
        <dbReference type="ARBA" id="ARBA00022884"/>
    </source>
</evidence>
<comment type="similarity">
    <text evidence="5">Belongs to the methyltransferase superfamily. METTL23 family.</text>
</comment>
<accession>A0A182PRV4</accession>
<dbReference type="SUPFAM" id="SSF54928">
    <property type="entry name" value="RNA-binding domain, RBD"/>
    <property type="match status" value="1"/>
</dbReference>
<dbReference type="Pfam" id="PF00076">
    <property type="entry name" value="RRM_1"/>
    <property type="match status" value="1"/>
</dbReference>
<dbReference type="InterPro" id="IPR019410">
    <property type="entry name" value="Methyltransf_16"/>
</dbReference>
<dbReference type="GO" id="GO:0003723">
    <property type="term" value="F:RNA binding"/>
    <property type="evidence" value="ECO:0007669"/>
    <property type="project" value="UniProtKB-UniRule"/>
</dbReference>
<sequence>MTKFQQMENDGEQIKRFVFGSKSQNGASYVGEKLEILIPELPLPGYSFYTWPSAPVLAWFLWERRHSLINKRILEIGAGTALPGLLAAKCGAHVTLSDCSTLPKTLEHIQRCCRLNNLVPGPGKDIEVIGLTWGLFLDQVLQLGPLDLILGSDVFYDPSVFEDILVTVSFILEANPGAKFICTYQERSADWCIENLLKKWDLVCSVISLDNLSEDLGVDPQELMGNHTVHLLEIKPNGPKPIDTAMSSTTAAASTIARGVQKLFVGNLPWTVSTKELKSYFSKYGHIHSSNVIYDKSTGISRGYGFIVFSTRDGFTNATNNRLHVLEGRVLDLQAASS</sequence>
<dbReference type="STRING" id="199890.A0A182PRV4"/>
<dbReference type="Gene3D" id="3.30.70.330">
    <property type="match status" value="1"/>
</dbReference>
<dbReference type="SMART" id="SM00360">
    <property type="entry name" value="RRM"/>
    <property type="match status" value="1"/>
</dbReference>
<reference evidence="9" key="1">
    <citation type="submission" date="2013-03" db="EMBL/GenBank/DDBJ databases">
        <title>The Genome Sequence of Anopheles epiroticus epiroticus2.</title>
        <authorList>
            <consortium name="The Broad Institute Genomics Platform"/>
            <person name="Neafsey D.E."/>
            <person name="Howell P."/>
            <person name="Walker B."/>
            <person name="Young S.K."/>
            <person name="Zeng Q."/>
            <person name="Gargeya S."/>
            <person name="Fitzgerald M."/>
            <person name="Haas B."/>
            <person name="Abouelleil A."/>
            <person name="Allen A.W."/>
            <person name="Alvarado L."/>
            <person name="Arachchi H.M."/>
            <person name="Berlin A.M."/>
            <person name="Chapman S.B."/>
            <person name="Gainer-Dewar J."/>
            <person name="Goldberg J."/>
            <person name="Griggs A."/>
            <person name="Gujja S."/>
            <person name="Hansen M."/>
            <person name="Howarth C."/>
            <person name="Imamovic A."/>
            <person name="Ireland A."/>
            <person name="Larimer J."/>
            <person name="McCowan C."/>
            <person name="Murphy C."/>
            <person name="Pearson M."/>
            <person name="Poon T.W."/>
            <person name="Priest M."/>
            <person name="Roberts A."/>
            <person name="Saif S."/>
            <person name="Shea T."/>
            <person name="Sisk P."/>
            <person name="Sykes S."/>
            <person name="Wortman J."/>
            <person name="Nusbaum C."/>
            <person name="Birren B."/>
        </authorList>
    </citation>
    <scope>NUCLEOTIDE SEQUENCE [LARGE SCALE GENOMIC DNA]</scope>
    <source>
        <strain evidence="9">Epiroticus2</strain>
    </source>
</reference>
<evidence type="ECO:0000256" key="2">
    <source>
        <dbReference type="ARBA" id="ARBA00022679"/>
    </source>
</evidence>
<dbReference type="InterPro" id="IPR035979">
    <property type="entry name" value="RBD_domain_sf"/>
</dbReference>
<dbReference type="PROSITE" id="PS50102">
    <property type="entry name" value="RRM"/>
    <property type="match status" value="1"/>
</dbReference>
<keyword evidence="3" id="KW-0949">S-adenosyl-L-methionine</keyword>
<dbReference type="GO" id="GO:0005737">
    <property type="term" value="C:cytoplasm"/>
    <property type="evidence" value="ECO:0007669"/>
    <property type="project" value="TreeGrafter"/>
</dbReference>
<dbReference type="GO" id="GO:0032259">
    <property type="term" value="P:methylation"/>
    <property type="evidence" value="ECO:0007669"/>
    <property type="project" value="UniProtKB-KW"/>
</dbReference>
<dbReference type="AlphaFoldDB" id="A0A182PRV4"/>
<evidence type="ECO:0000256" key="6">
    <source>
        <dbReference type="PROSITE-ProRule" id="PRU00176"/>
    </source>
</evidence>
<dbReference type="Proteomes" id="UP000075885">
    <property type="component" value="Unassembled WGS sequence"/>
</dbReference>
<organism evidence="8 9">
    <name type="scientific">Anopheles epiroticus</name>
    <dbReference type="NCBI Taxonomy" id="199890"/>
    <lineage>
        <taxon>Eukaryota</taxon>
        <taxon>Metazoa</taxon>
        <taxon>Ecdysozoa</taxon>
        <taxon>Arthropoda</taxon>
        <taxon>Hexapoda</taxon>
        <taxon>Insecta</taxon>
        <taxon>Pterygota</taxon>
        <taxon>Neoptera</taxon>
        <taxon>Endopterygota</taxon>
        <taxon>Diptera</taxon>
        <taxon>Nematocera</taxon>
        <taxon>Culicoidea</taxon>
        <taxon>Culicidae</taxon>
        <taxon>Anophelinae</taxon>
        <taxon>Anopheles</taxon>
    </lineage>
</organism>
<dbReference type="InterPro" id="IPR000504">
    <property type="entry name" value="RRM_dom"/>
</dbReference>
<keyword evidence="4 6" id="KW-0694">RNA-binding</keyword>
<evidence type="ECO:0000256" key="5">
    <source>
        <dbReference type="ARBA" id="ARBA00043988"/>
    </source>
</evidence>
<name>A0A182PRV4_9DIPT</name>
<evidence type="ECO:0000256" key="3">
    <source>
        <dbReference type="ARBA" id="ARBA00022691"/>
    </source>
</evidence>
<dbReference type="InterPro" id="IPR012677">
    <property type="entry name" value="Nucleotide-bd_a/b_plait_sf"/>
</dbReference>
<evidence type="ECO:0000256" key="1">
    <source>
        <dbReference type="ARBA" id="ARBA00022603"/>
    </source>
</evidence>
<dbReference type="GO" id="GO:0008168">
    <property type="term" value="F:methyltransferase activity"/>
    <property type="evidence" value="ECO:0007669"/>
    <property type="project" value="UniProtKB-KW"/>
</dbReference>
<protein>
    <recommendedName>
        <fullName evidence="7">RRM domain-containing protein</fullName>
    </recommendedName>
</protein>
<keyword evidence="9" id="KW-1185">Reference proteome</keyword>
<dbReference type="InterPro" id="IPR029063">
    <property type="entry name" value="SAM-dependent_MTases_sf"/>
</dbReference>
<dbReference type="CDD" id="cd02440">
    <property type="entry name" value="AdoMet_MTases"/>
    <property type="match status" value="1"/>
</dbReference>
<dbReference type="FunFam" id="3.30.70.330:FF:000494">
    <property type="entry name" value="28 kDa ribonucleoprotein, chloroplastic"/>
    <property type="match status" value="1"/>
</dbReference>
<dbReference type="SUPFAM" id="SSF53335">
    <property type="entry name" value="S-adenosyl-L-methionine-dependent methyltransferases"/>
    <property type="match status" value="1"/>
</dbReference>
<dbReference type="GO" id="GO:0005634">
    <property type="term" value="C:nucleus"/>
    <property type="evidence" value="ECO:0007669"/>
    <property type="project" value="TreeGrafter"/>
</dbReference>
<dbReference type="Pfam" id="PF10294">
    <property type="entry name" value="Methyltransf_16"/>
    <property type="match status" value="1"/>
</dbReference>
<evidence type="ECO:0000313" key="8">
    <source>
        <dbReference type="EnsemblMetazoa" id="AEPI009689-PA"/>
    </source>
</evidence>
<keyword evidence="1" id="KW-0489">Methyltransferase</keyword>
<proteinExistence type="inferred from homology"/>
<dbReference type="VEuPathDB" id="VectorBase:AEPI009689"/>
<dbReference type="EnsemblMetazoa" id="AEPI009689-RA">
    <property type="protein sequence ID" value="AEPI009689-PA"/>
    <property type="gene ID" value="AEPI009689"/>
</dbReference>
<dbReference type="PANTHER" id="PTHR14614">
    <property type="entry name" value="HEPATOCELLULAR CARCINOMA-ASSOCIATED ANTIGEN"/>
    <property type="match status" value="1"/>
</dbReference>
<evidence type="ECO:0000313" key="9">
    <source>
        <dbReference type="Proteomes" id="UP000075885"/>
    </source>
</evidence>
<keyword evidence="2" id="KW-0808">Transferase</keyword>
<dbReference type="Gene3D" id="3.40.50.150">
    <property type="entry name" value="Vaccinia Virus protein VP39"/>
    <property type="match status" value="1"/>
</dbReference>
<dbReference type="PANTHER" id="PTHR14614:SF164">
    <property type="entry name" value="HISTONE-ARGININE METHYLTRANSFERASE METTL23"/>
    <property type="match status" value="1"/>
</dbReference>
<evidence type="ECO:0000259" key="7">
    <source>
        <dbReference type="PROSITE" id="PS50102"/>
    </source>
</evidence>
<reference evidence="8" key="2">
    <citation type="submission" date="2020-05" db="UniProtKB">
        <authorList>
            <consortium name="EnsemblMetazoa"/>
        </authorList>
    </citation>
    <scope>IDENTIFICATION</scope>
    <source>
        <strain evidence="8">Epiroticus2</strain>
    </source>
</reference>